<keyword evidence="2" id="KW-0378">Hydrolase</keyword>
<comment type="caution">
    <text evidence="5">The sequence shown here is derived from an EMBL/GenBank/DDBJ whole genome shotgun (WGS) entry which is preliminary data.</text>
</comment>
<sequence length="395" mass="42935">PPLLLPPPPGPYNVGCVDLQIPHPAPLKSKFSAPAHLSLRLLYPTDAPAGSLAYQPLGGKICDRFMAFGAPAPLKPAGFLLHYWRLITLPFAENAAPAAGLGSMPVTVYSHGLGGSPSLYSSPAGNLASSGSLVVLVEHLDGSTPLSQLADGSLLEHYSPIYELRKDGDREWDTPAYVGERREQIEVRIKEMEAALGFVRRLQKGGVRELPEGVTFKGRLDLKEGAHLVGHSYGGATILGTAGRAKEGVVRSVAAHDPAVDWVPDDVRYNLLKESGETEGWRLRGCGGYKDERKLERGGESKGLDGVPLLFIYCDDWQKTDFGHWFATLKKIEEGSVGAEGSRGMVLDSMQHFEFSDNCCIMPLWLAKGLKFSGGKPEQKIREVFVETLAFQKRC</sequence>
<dbReference type="EMBL" id="BRYB01002961">
    <property type="protein sequence ID" value="GMI28243.1"/>
    <property type="molecule type" value="Genomic_DNA"/>
</dbReference>
<dbReference type="Pfam" id="PF03403">
    <property type="entry name" value="PAF-AH_p_II"/>
    <property type="match status" value="1"/>
</dbReference>
<evidence type="ECO:0000256" key="2">
    <source>
        <dbReference type="ARBA" id="ARBA00022801"/>
    </source>
</evidence>
<keyword evidence="6" id="KW-1185">Reference proteome</keyword>
<evidence type="ECO:0000313" key="6">
    <source>
        <dbReference type="Proteomes" id="UP001165060"/>
    </source>
</evidence>
<dbReference type="Proteomes" id="UP001165060">
    <property type="component" value="Unassembled WGS sequence"/>
</dbReference>
<dbReference type="PANTHER" id="PTHR10272">
    <property type="entry name" value="PLATELET-ACTIVATING FACTOR ACETYLHYDROLASE"/>
    <property type="match status" value="1"/>
</dbReference>
<dbReference type="InterPro" id="IPR029058">
    <property type="entry name" value="AB_hydrolase_fold"/>
</dbReference>
<name>A0ABQ6MLR1_9STRA</name>
<accession>A0ABQ6MLR1</accession>
<dbReference type="EC" id="3.1.1.47" evidence="1"/>
<proteinExistence type="predicted"/>
<evidence type="ECO:0000313" key="5">
    <source>
        <dbReference type="EMBL" id="GMI28243.1"/>
    </source>
</evidence>
<reference evidence="5 6" key="1">
    <citation type="journal article" date="2023" name="Commun. Biol.">
        <title>Genome analysis of Parmales, the sister group of diatoms, reveals the evolutionary specialization of diatoms from phago-mixotrophs to photoautotrophs.</title>
        <authorList>
            <person name="Ban H."/>
            <person name="Sato S."/>
            <person name="Yoshikawa S."/>
            <person name="Yamada K."/>
            <person name="Nakamura Y."/>
            <person name="Ichinomiya M."/>
            <person name="Sato N."/>
            <person name="Blanc-Mathieu R."/>
            <person name="Endo H."/>
            <person name="Kuwata A."/>
            <person name="Ogata H."/>
        </authorList>
    </citation>
    <scope>NUCLEOTIDE SEQUENCE [LARGE SCALE GENOMIC DNA]</scope>
</reference>
<gene>
    <name evidence="5" type="ORF">TeGR_g12993</name>
</gene>
<dbReference type="Gene3D" id="3.40.50.1820">
    <property type="entry name" value="alpha/beta hydrolase"/>
    <property type="match status" value="1"/>
</dbReference>
<feature type="non-terminal residue" evidence="5">
    <location>
        <position position="1"/>
    </location>
</feature>
<protein>
    <recommendedName>
        <fullName evidence="1">1-alkyl-2-acetylglycerophosphocholine esterase</fullName>
        <ecNumber evidence="1">3.1.1.47</ecNumber>
    </recommendedName>
</protein>
<keyword evidence="3" id="KW-0442">Lipid degradation</keyword>
<organism evidence="5 6">
    <name type="scientific">Tetraparma gracilis</name>
    <dbReference type="NCBI Taxonomy" id="2962635"/>
    <lineage>
        <taxon>Eukaryota</taxon>
        <taxon>Sar</taxon>
        <taxon>Stramenopiles</taxon>
        <taxon>Ochrophyta</taxon>
        <taxon>Bolidophyceae</taxon>
        <taxon>Parmales</taxon>
        <taxon>Triparmaceae</taxon>
        <taxon>Tetraparma</taxon>
    </lineage>
</organism>
<keyword evidence="4" id="KW-0443">Lipid metabolism</keyword>
<evidence type="ECO:0000256" key="1">
    <source>
        <dbReference type="ARBA" id="ARBA00013201"/>
    </source>
</evidence>
<dbReference type="SUPFAM" id="SSF53474">
    <property type="entry name" value="alpha/beta-Hydrolases"/>
    <property type="match status" value="1"/>
</dbReference>
<evidence type="ECO:0000256" key="3">
    <source>
        <dbReference type="ARBA" id="ARBA00022963"/>
    </source>
</evidence>
<dbReference type="PANTHER" id="PTHR10272:SF0">
    <property type="entry name" value="PLATELET-ACTIVATING FACTOR ACETYLHYDROLASE"/>
    <property type="match status" value="1"/>
</dbReference>
<evidence type="ECO:0000256" key="4">
    <source>
        <dbReference type="ARBA" id="ARBA00023098"/>
    </source>
</evidence>